<reference evidence="2 3" key="2">
    <citation type="submission" date="2018-09" db="EMBL/GenBank/DDBJ databases">
        <title>Genome of Sphaerochaeta halotolerans strain 4-11.</title>
        <authorList>
            <person name="Nazina T.N."/>
            <person name="Sokolova D.S."/>
        </authorList>
    </citation>
    <scope>NUCLEOTIDE SEQUENCE [LARGE SCALE GENOMIC DNA]</scope>
    <source>
        <strain evidence="2 3">4-11</strain>
    </source>
</reference>
<keyword evidence="1" id="KW-0732">Signal</keyword>
<gene>
    <name evidence="2" type="ORF">DYP60_07045</name>
</gene>
<dbReference type="AlphaFoldDB" id="A0A372MGT9"/>
<evidence type="ECO:0000313" key="2">
    <source>
        <dbReference type="EMBL" id="RFU94972.1"/>
    </source>
</evidence>
<evidence type="ECO:0000313" key="3">
    <source>
        <dbReference type="Proteomes" id="UP000264002"/>
    </source>
</evidence>
<protein>
    <recommendedName>
        <fullName evidence="4">Bacterial surface antigen (D15) domain-containing protein</fullName>
    </recommendedName>
</protein>
<keyword evidence="3" id="KW-1185">Reference proteome</keyword>
<comment type="caution">
    <text evidence="2">The sequence shown here is derived from an EMBL/GenBank/DDBJ whole genome shotgun (WGS) entry which is preliminary data.</text>
</comment>
<dbReference type="EMBL" id="QUWK01000006">
    <property type="protein sequence ID" value="RFU94972.1"/>
    <property type="molecule type" value="Genomic_DNA"/>
</dbReference>
<dbReference type="SUPFAM" id="SSF82171">
    <property type="entry name" value="DPP6 N-terminal domain-like"/>
    <property type="match status" value="1"/>
</dbReference>
<dbReference type="InterPro" id="IPR011042">
    <property type="entry name" value="6-blade_b-propeller_TolB-like"/>
</dbReference>
<feature type="chain" id="PRO_5016985867" description="Bacterial surface antigen (D15) domain-containing protein" evidence="1">
    <location>
        <begin position="21"/>
        <end position="895"/>
    </location>
</feature>
<reference evidence="3" key="1">
    <citation type="submission" date="2018-08" db="EMBL/GenBank/DDBJ databases">
        <authorList>
            <person name="Grouzdev D.S."/>
            <person name="Krutkina M.S."/>
        </authorList>
    </citation>
    <scope>NUCLEOTIDE SEQUENCE [LARGE SCALE GENOMIC DNA]</scope>
    <source>
        <strain evidence="3">4-11</strain>
    </source>
</reference>
<evidence type="ECO:0008006" key="4">
    <source>
        <dbReference type="Google" id="ProtNLM"/>
    </source>
</evidence>
<evidence type="ECO:0000256" key="1">
    <source>
        <dbReference type="SAM" id="SignalP"/>
    </source>
</evidence>
<feature type="signal peptide" evidence="1">
    <location>
        <begin position="1"/>
        <end position="20"/>
    </location>
</feature>
<dbReference type="RefSeq" id="WP_117330193.1">
    <property type="nucleotide sequence ID" value="NZ_QUWK01000006.1"/>
</dbReference>
<proteinExistence type="predicted"/>
<dbReference type="Gene3D" id="2.120.10.30">
    <property type="entry name" value="TolB, C-terminal domain"/>
    <property type="match status" value="1"/>
</dbReference>
<organism evidence="2 3">
    <name type="scientific">Sphaerochaeta halotolerans</name>
    <dbReference type="NCBI Taxonomy" id="2293840"/>
    <lineage>
        <taxon>Bacteria</taxon>
        <taxon>Pseudomonadati</taxon>
        <taxon>Spirochaetota</taxon>
        <taxon>Spirochaetia</taxon>
        <taxon>Spirochaetales</taxon>
        <taxon>Sphaerochaetaceae</taxon>
        <taxon>Sphaerochaeta</taxon>
    </lineage>
</organism>
<accession>A0A372MGT9</accession>
<dbReference type="Proteomes" id="UP000264002">
    <property type="component" value="Unassembled WGS sequence"/>
</dbReference>
<sequence>MRKFVLLVLFVSFFASSVYAYQQIETQHTIIIFEEQDQMFAREVASFADEVYENLASYLDYESDGKVPVVMTGKTAWANGYYAPFPASIYLYITSPDDRFIGSRTASWLKSLYTHELTHYLHLNANVGLAKVLGFLGPGVNAFSTVFMPGWWIEGITTHTETTFAEGGRGDSLPFALSYQVPLQEDSMWSLAQGAYNGPFTPSGRIYVTGYLMVDYLINTYGVDAFNTINRKFAAFPFFGLSPAFRKVTGHSAKEMFTFALDERKQSLAPVAGDILSKRGQGNSYLPTETKIGMVGFRESPYDGSALYRYAGEKEPESMFPLPISGRSSVTLSDEQALLSVESIDPTNPSNLSMVQVSYSDLYLLDLESREVTRLTEHQRLVHPALSRDGKRAVASRISGTNYELMEIYLEQQSVVPLYQEEGSSLLEPSLNADGSLLIFLALEEGNSAIKLLDQSGNVQTLVGPTQDELRAPLFAEDGTILFVGEHEGIFSVYRYDGEEDGTVKLLSDPSGIFAARIISGSLIYETYTPEGIALKSVAVDRMEHAPANFTEPKRAPRNFEEEIEYPVLPYRDHLHLNLVLPFPFVEANNMQPGLWFHATSNLRKQSLIGSIGYSFQGMRPISNVVYQYAGGNYSLQLAGDLNVYDYDSDTYLTSASATVDIPAYYHAGFNTITRFSLQPSLSVITNYSVWEREATLALGGYSMSRDYRTIDFFGPSMNEAVAGFQMLTQGDASTQRFAVFASVMHQQRLFSSRHMARASLSGITSSQGVGSAYPLFSFSPRGDGDAKVRLSASYLLPLALLDFPFLYGGLTKAGLELSAQTAWYLADSTIQWEEAWALGVALTGNYVIGGSSSAFQPFVRFAYLFGPDDWNITIGINGQGILDFFPTPDHAPRL</sequence>
<name>A0A372MGT9_9SPIR</name>